<proteinExistence type="predicted"/>
<dbReference type="OrthoDB" id="6898130at2"/>
<accession>A0A1I0JQV7</accession>
<reference evidence="1 2" key="1">
    <citation type="submission" date="2016-10" db="EMBL/GenBank/DDBJ databases">
        <authorList>
            <person name="de Groot N.N."/>
        </authorList>
    </citation>
    <scope>NUCLEOTIDE SEQUENCE [LARGE SCALE GENOMIC DNA]</scope>
    <source>
        <strain evidence="1 2">DSM 11363</strain>
    </source>
</reference>
<sequence length="153" mass="17421">MVDVNDVCDWVGSDTYVELLEFLRIGRKVAVNDEPVAEILLGHDVNKMNAASVSIADLKKVAENKHQFLDFFSAKLRLINGTENEQEGKCEEDDDDVVLKLHPFYKNFLNIYLIELCLLVSKPELLDSYLKAIRIPSSKKYASQLRVAYKSIL</sequence>
<evidence type="ECO:0000313" key="1">
    <source>
        <dbReference type="EMBL" id="SEU12806.1"/>
    </source>
</evidence>
<dbReference type="Proteomes" id="UP000182332">
    <property type="component" value="Unassembled WGS sequence"/>
</dbReference>
<organism evidence="1 2">
    <name type="scientific">Pseudomonas graminis</name>
    <dbReference type="NCBI Taxonomy" id="158627"/>
    <lineage>
        <taxon>Bacteria</taxon>
        <taxon>Pseudomonadati</taxon>
        <taxon>Pseudomonadota</taxon>
        <taxon>Gammaproteobacteria</taxon>
        <taxon>Pseudomonadales</taxon>
        <taxon>Pseudomonadaceae</taxon>
        <taxon>Pseudomonas</taxon>
    </lineage>
</organism>
<protein>
    <submittedName>
        <fullName evidence="1">Uncharacterized protein</fullName>
    </submittedName>
</protein>
<dbReference type="EMBL" id="FOHW01000074">
    <property type="protein sequence ID" value="SEU12806.1"/>
    <property type="molecule type" value="Genomic_DNA"/>
</dbReference>
<gene>
    <name evidence="1" type="ORF">SAMN05216197_1743</name>
</gene>
<name>A0A1I0JQV7_9PSED</name>
<dbReference type="RefSeq" id="WP_083398898.1">
    <property type="nucleotide sequence ID" value="NZ_FOHW01000074.1"/>
</dbReference>
<dbReference type="AlphaFoldDB" id="A0A1I0JQV7"/>
<evidence type="ECO:0000313" key="2">
    <source>
        <dbReference type="Proteomes" id="UP000182332"/>
    </source>
</evidence>